<evidence type="ECO:0000313" key="4">
    <source>
        <dbReference type="Proteomes" id="UP000601027"/>
    </source>
</evidence>
<feature type="compositionally biased region" description="Polar residues" evidence="1">
    <location>
        <begin position="67"/>
        <end position="79"/>
    </location>
</feature>
<dbReference type="EMBL" id="JAEVHM010000173">
    <property type="protein sequence ID" value="MBM0234797.1"/>
    <property type="molecule type" value="Genomic_DNA"/>
</dbReference>
<feature type="chain" id="PRO_5045127616" evidence="2">
    <location>
        <begin position="22"/>
        <end position="139"/>
    </location>
</feature>
<keyword evidence="3" id="KW-0418">Kinase</keyword>
<feature type="non-terminal residue" evidence="3">
    <location>
        <position position="1"/>
    </location>
</feature>
<reference evidence="3 4" key="1">
    <citation type="submission" date="2021-01" db="EMBL/GenBank/DDBJ databases">
        <title>Draft genome sequence of Micromonospora sp. strain STR1_7.</title>
        <authorList>
            <person name="Karlyshev A."/>
            <person name="Jawad R."/>
        </authorList>
    </citation>
    <scope>NUCLEOTIDE SEQUENCE [LARGE SCALE GENOMIC DNA]</scope>
    <source>
        <strain evidence="3 4">STR1-7</strain>
    </source>
</reference>
<organism evidence="3 4">
    <name type="scientific">Micromonospora parastrephiae</name>
    <dbReference type="NCBI Taxonomy" id="2806101"/>
    <lineage>
        <taxon>Bacteria</taxon>
        <taxon>Bacillati</taxon>
        <taxon>Actinomycetota</taxon>
        <taxon>Actinomycetes</taxon>
        <taxon>Micromonosporales</taxon>
        <taxon>Micromonosporaceae</taxon>
        <taxon>Micromonospora</taxon>
    </lineage>
</organism>
<dbReference type="GO" id="GO:0004674">
    <property type="term" value="F:protein serine/threonine kinase activity"/>
    <property type="evidence" value="ECO:0007669"/>
    <property type="project" value="UniProtKB-KW"/>
</dbReference>
<evidence type="ECO:0000313" key="3">
    <source>
        <dbReference type="EMBL" id="MBM0234797.1"/>
    </source>
</evidence>
<dbReference type="Proteomes" id="UP000601027">
    <property type="component" value="Unassembled WGS sequence"/>
</dbReference>
<keyword evidence="3" id="KW-0723">Serine/threonine-protein kinase</keyword>
<sequence length="139" mass="13630">RRGALMGAAATVLVAVTGLIAALGATENADAPAVKLPTTSPTAAPTGQVDVPAANDQVTEDPARPNRPNTPETSPSASVSATRSTQPTQTTAPPTATATATATTAPTTGSPTSEPTTRPPADPTPTTPPATDPEGPTND</sequence>
<keyword evidence="4" id="KW-1185">Reference proteome</keyword>
<evidence type="ECO:0000256" key="1">
    <source>
        <dbReference type="SAM" id="MobiDB-lite"/>
    </source>
</evidence>
<keyword evidence="3" id="KW-0808">Transferase</keyword>
<feature type="compositionally biased region" description="Pro residues" evidence="1">
    <location>
        <begin position="117"/>
        <end position="131"/>
    </location>
</feature>
<feature type="region of interest" description="Disordered" evidence="1">
    <location>
        <begin position="27"/>
        <end position="139"/>
    </location>
</feature>
<evidence type="ECO:0000256" key="2">
    <source>
        <dbReference type="SAM" id="SignalP"/>
    </source>
</evidence>
<keyword evidence="2" id="KW-0732">Signal</keyword>
<gene>
    <name evidence="3" type="ORF">JNW91_25075</name>
</gene>
<name>A0ABS1XZV9_9ACTN</name>
<accession>A0ABS1XZV9</accession>
<feature type="compositionally biased region" description="Low complexity" evidence="1">
    <location>
        <begin position="80"/>
        <end position="116"/>
    </location>
</feature>
<protein>
    <submittedName>
        <fullName evidence="3">Serine/threonine protein kinase</fullName>
    </submittedName>
</protein>
<comment type="caution">
    <text evidence="3">The sequence shown here is derived from an EMBL/GenBank/DDBJ whole genome shotgun (WGS) entry which is preliminary data.</text>
</comment>
<proteinExistence type="predicted"/>
<feature type="signal peptide" evidence="2">
    <location>
        <begin position="1"/>
        <end position="21"/>
    </location>
</feature>